<evidence type="ECO:0000313" key="2">
    <source>
        <dbReference type="EMBL" id="TMS36693.1"/>
    </source>
</evidence>
<evidence type="ECO:0000313" key="3">
    <source>
        <dbReference type="Proteomes" id="UP000298663"/>
    </source>
</evidence>
<reference evidence="2 3" key="1">
    <citation type="journal article" date="2015" name="Genome Biol.">
        <title>Comparative genomics of Steinernema reveals deeply conserved gene regulatory networks.</title>
        <authorList>
            <person name="Dillman A.R."/>
            <person name="Macchietto M."/>
            <person name="Porter C.F."/>
            <person name="Rogers A."/>
            <person name="Williams B."/>
            <person name="Antoshechkin I."/>
            <person name="Lee M.M."/>
            <person name="Goodwin Z."/>
            <person name="Lu X."/>
            <person name="Lewis E.E."/>
            <person name="Goodrich-Blair H."/>
            <person name="Stock S.P."/>
            <person name="Adams B.J."/>
            <person name="Sternberg P.W."/>
            <person name="Mortazavi A."/>
        </authorList>
    </citation>
    <scope>NUCLEOTIDE SEQUENCE [LARGE SCALE GENOMIC DNA]</scope>
    <source>
        <strain evidence="2 3">ALL</strain>
    </source>
</reference>
<dbReference type="EMBL" id="AZBU02000001">
    <property type="protein sequence ID" value="TMS36693.1"/>
    <property type="molecule type" value="Genomic_DNA"/>
</dbReference>
<feature type="compositionally biased region" description="Basic residues" evidence="1">
    <location>
        <begin position="60"/>
        <end position="73"/>
    </location>
</feature>
<keyword evidence="3" id="KW-1185">Reference proteome</keyword>
<comment type="caution">
    <text evidence="2">The sequence shown here is derived from an EMBL/GenBank/DDBJ whole genome shotgun (WGS) entry which is preliminary data.</text>
</comment>
<reference evidence="2 3" key="2">
    <citation type="journal article" date="2019" name="G3 (Bethesda)">
        <title>Hybrid Assembly of the Genome of the Entomopathogenic Nematode Steinernema carpocapsae Identifies the X-Chromosome.</title>
        <authorList>
            <person name="Serra L."/>
            <person name="Macchietto M."/>
            <person name="Macias-Munoz A."/>
            <person name="McGill C.J."/>
            <person name="Rodriguez I.M."/>
            <person name="Rodriguez B."/>
            <person name="Murad R."/>
            <person name="Mortazavi A."/>
        </authorList>
    </citation>
    <scope>NUCLEOTIDE SEQUENCE [LARGE SCALE GENOMIC DNA]</scope>
    <source>
        <strain evidence="2 3">ALL</strain>
    </source>
</reference>
<evidence type="ECO:0000256" key="1">
    <source>
        <dbReference type="SAM" id="MobiDB-lite"/>
    </source>
</evidence>
<name>A0A4V6I853_STECR</name>
<dbReference type="Proteomes" id="UP000298663">
    <property type="component" value="Chromosome X"/>
</dbReference>
<protein>
    <submittedName>
        <fullName evidence="2">Uncharacterized protein</fullName>
    </submittedName>
</protein>
<accession>A0A4V6I853</accession>
<organism evidence="2 3">
    <name type="scientific">Steinernema carpocapsae</name>
    <name type="common">Entomopathogenic nematode</name>
    <dbReference type="NCBI Taxonomy" id="34508"/>
    <lineage>
        <taxon>Eukaryota</taxon>
        <taxon>Metazoa</taxon>
        <taxon>Ecdysozoa</taxon>
        <taxon>Nematoda</taxon>
        <taxon>Chromadorea</taxon>
        <taxon>Rhabditida</taxon>
        <taxon>Tylenchina</taxon>
        <taxon>Panagrolaimomorpha</taxon>
        <taxon>Strongyloidoidea</taxon>
        <taxon>Steinernematidae</taxon>
        <taxon>Steinernema</taxon>
    </lineage>
</organism>
<feature type="region of interest" description="Disordered" evidence="1">
    <location>
        <begin position="1"/>
        <end position="81"/>
    </location>
</feature>
<dbReference type="AlphaFoldDB" id="A0A4V6I853"/>
<dbReference type="EMBL" id="CM016762">
    <property type="protein sequence ID" value="TMS36693.1"/>
    <property type="molecule type" value="Genomic_DNA"/>
</dbReference>
<sequence>MDALQSGRTESYRVATLSRQPLENEKKTPLDDVKEEPTPKKAPQNSSAPPVANDAVKNDKPKKKGKEPKKAKKKDNLDDLKQEVKMDEHTIPLNELFQRHSVDGEKGLTVAQSEAVLWLEMARMHCPLRRRRPNGSSSAGICSAVSLCCSG</sequence>
<gene>
    <name evidence="2" type="ORF">L596_003795</name>
</gene>
<dbReference type="STRING" id="34508.A0A4V6I853"/>
<feature type="compositionally biased region" description="Basic and acidic residues" evidence="1">
    <location>
        <begin position="22"/>
        <end position="39"/>
    </location>
</feature>
<proteinExistence type="predicted"/>